<feature type="transmembrane region" description="Helical" evidence="1">
    <location>
        <begin position="7"/>
        <end position="27"/>
    </location>
</feature>
<evidence type="ECO:0000313" key="8">
    <source>
        <dbReference type="Proteomes" id="UP000441162"/>
    </source>
</evidence>
<evidence type="ECO:0000313" key="9">
    <source>
        <dbReference type="Proteomes" id="UP000481616"/>
    </source>
</evidence>
<dbReference type="Proteomes" id="UP000481616">
    <property type="component" value="Unassembled WGS sequence"/>
</dbReference>
<dbReference type="EMBL" id="VVZA01000047">
    <property type="protein sequence ID" value="KAA5401010.1"/>
    <property type="molecule type" value="Genomic_DNA"/>
</dbReference>
<evidence type="ECO:0000313" key="3">
    <source>
        <dbReference type="EMBL" id="KAA5391448.1"/>
    </source>
</evidence>
<dbReference type="Proteomes" id="UP000294527">
    <property type="component" value="Unassembled WGS sequence"/>
</dbReference>
<dbReference type="Proteomes" id="UP000441162">
    <property type="component" value="Unassembled WGS sequence"/>
</dbReference>
<keyword evidence="1" id="KW-0472">Membrane</keyword>
<protein>
    <recommendedName>
        <fullName evidence="10">VanZ family protein</fullName>
    </recommendedName>
</protein>
<proteinExistence type="predicted"/>
<evidence type="ECO:0000313" key="5">
    <source>
        <dbReference type="EMBL" id="TDA71885.1"/>
    </source>
</evidence>
<reference evidence="5 6" key="2">
    <citation type="journal article" date="2019" name="Nat. Microbiol.">
        <title>Genomic variation and strain-specific functional adaptation in the human gut microbiome during early life.</title>
        <authorList>
            <person name="Vatanen T."/>
            <person name="Plichta D.R."/>
            <person name="Somani J."/>
            <person name="Munch P.C."/>
            <person name="Arthur T.D."/>
            <person name="Hall A.B."/>
            <person name="Rudolf S."/>
            <person name="Oakeley E.J."/>
            <person name="Ke X."/>
            <person name="Young R.A."/>
            <person name="Haiser H.J."/>
            <person name="Kolde R."/>
            <person name="Yassour M."/>
            <person name="Luopajarvi K."/>
            <person name="Siljander H."/>
            <person name="Virtanen S.M."/>
            <person name="Ilonen J."/>
            <person name="Uibo R."/>
            <person name="Tillmann V."/>
            <person name="Mokurov S."/>
            <person name="Dorshakova N."/>
            <person name="Porter J.A."/>
            <person name="McHardy A.C."/>
            <person name="Lahdesmaki H."/>
            <person name="Vlamakis H."/>
            <person name="Huttenhower C."/>
            <person name="Knip M."/>
            <person name="Xavier R.J."/>
        </authorList>
    </citation>
    <scope>NUCLEOTIDE SEQUENCE [LARGE SCALE GENOMIC DNA]</scope>
    <source>
        <strain evidence="5 6">RJX1047</strain>
    </source>
</reference>
<dbReference type="Proteomes" id="UP000347681">
    <property type="component" value="Unassembled WGS sequence"/>
</dbReference>
<feature type="transmembrane region" description="Helical" evidence="1">
    <location>
        <begin position="101"/>
        <end position="119"/>
    </location>
</feature>
<evidence type="ECO:0000313" key="6">
    <source>
        <dbReference type="Proteomes" id="UP000294527"/>
    </source>
</evidence>
<evidence type="ECO:0000313" key="4">
    <source>
        <dbReference type="EMBL" id="KAA5401010.1"/>
    </source>
</evidence>
<dbReference type="EMBL" id="VVZB01000003">
    <property type="protein sequence ID" value="KAA5384221.1"/>
    <property type="molecule type" value="Genomic_DNA"/>
</dbReference>
<feature type="transmembrane region" description="Helical" evidence="1">
    <location>
        <begin position="73"/>
        <end position="95"/>
    </location>
</feature>
<keyword evidence="1" id="KW-1133">Transmembrane helix</keyword>
<organism evidence="5 6">
    <name type="scientific">Phocaeicola dorei</name>
    <dbReference type="NCBI Taxonomy" id="357276"/>
    <lineage>
        <taxon>Bacteria</taxon>
        <taxon>Pseudomonadati</taxon>
        <taxon>Bacteroidota</taxon>
        <taxon>Bacteroidia</taxon>
        <taxon>Bacteroidales</taxon>
        <taxon>Bacteroidaceae</taxon>
        <taxon>Phocaeicola</taxon>
    </lineage>
</organism>
<evidence type="ECO:0000313" key="7">
    <source>
        <dbReference type="Proteomes" id="UP000347681"/>
    </source>
</evidence>
<gene>
    <name evidence="5" type="ORF">E1I98_23745</name>
    <name evidence="4" type="ORF">F2Y51_23640</name>
    <name evidence="3" type="ORF">F2Y58_23705</name>
    <name evidence="2" type="ORF">F2Y61_08020</name>
</gene>
<evidence type="ECO:0000313" key="2">
    <source>
        <dbReference type="EMBL" id="KAA5384221.1"/>
    </source>
</evidence>
<sequence length="124" mass="14501">MRKKHRLLHLIVGCLFIIIMLLFRTYYRPWVYTNHLFDFYLADTYTNLFGECVVFFILVSLFSPNEMYKPIKLLFYSSCGLMIYELLGLIVEGGLCDYKDIIATFVGALLSYAINRMIISNANQ</sequence>
<dbReference type="EMBL" id="SLTU01000003">
    <property type="protein sequence ID" value="TDA71885.1"/>
    <property type="molecule type" value="Genomic_DNA"/>
</dbReference>
<keyword evidence="1" id="KW-0812">Transmembrane</keyword>
<evidence type="ECO:0000256" key="1">
    <source>
        <dbReference type="SAM" id="Phobius"/>
    </source>
</evidence>
<accession>A0A1Y3Z086</accession>
<feature type="transmembrane region" description="Helical" evidence="1">
    <location>
        <begin position="39"/>
        <end position="61"/>
    </location>
</feature>
<dbReference type="AlphaFoldDB" id="A0A1Y3Z086"/>
<dbReference type="RefSeq" id="WP_007847920.1">
    <property type="nucleotide sequence ID" value="NZ_DAWDDE010000128.1"/>
</dbReference>
<reference evidence="7 8" key="1">
    <citation type="journal article" date="2019" name="Nat. Med.">
        <title>A library of human gut bacterial isolates paired with longitudinal multiomics data enables mechanistic microbiome research.</title>
        <authorList>
            <person name="Poyet M."/>
            <person name="Groussin M."/>
            <person name="Gibbons S.M."/>
            <person name="Avila-Pacheco J."/>
            <person name="Jiang X."/>
            <person name="Kearney S.M."/>
            <person name="Perrotta A.R."/>
            <person name="Berdy B."/>
            <person name="Zhao S."/>
            <person name="Lieberman T.D."/>
            <person name="Swanson P.K."/>
            <person name="Smith M."/>
            <person name="Roesemann S."/>
            <person name="Alexander J.E."/>
            <person name="Rich S.A."/>
            <person name="Livny J."/>
            <person name="Vlamakis H."/>
            <person name="Clish C."/>
            <person name="Bullock K."/>
            <person name="Deik A."/>
            <person name="Scott J."/>
            <person name="Pierce K.A."/>
            <person name="Xavier R.J."/>
            <person name="Alm E.J."/>
        </authorList>
    </citation>
    <scope>NUCLEOTIDE SEQUENCE [LARGE SCALE GENOMIC DNA]</scope>
    <source>
        <strain evidence="3 9">BIOML-A1</strain>
        <strain evidence="4 8">BIOML-A4</strain>
        <strain evidence="2 7">BIOML-A5</strain>
    </source>
</reference>
<comment type="caution">
    <text evidence="5">The sequence shown here is derived from an EMBL/GenBank/DDBJ whole genome shotgun (WGS) entry which is preliminary data.</text>
</comment>
<dbReference type="EMBL" id="VVYY01000043">
    <property type="protein sequence ID" value="KAA5391448.1"/>
    <property type="molecule type" value="Genomic_DNA"/>
</dbReference>
<name>A0A1Y3Z086_9BACT</name>
<evidence type="ECO:0008006" key="10">
    <source>
        <dbReference type="Google" id="ProtNLM"/>
    </source>
</evidence>